<sequence length="146" mass="16878">MIEYKNLDREIIREISEVYVKAFNCEPWNDKWTIESASKRISQMINCEGFNGLVAFDEEKLVGMILGSIEYYYDAVLFQIKELCVEPKIKGAGIGSKLLSEFITRLKAKGIDRVILLTLKTNETEGFYKKHGFKTFENMIMMGKEI</sequence>
<accession>A0A0B5QSE8</accession>
<dbReference type="OrthoDB" id="9775804at2"/>
<dbReference type="CDD" id="cd04301">
    <property type="entry name" value="NAT_SF"/>
    <property type="match status" value="1"/>
</dbReference>
<dbReference type="Pfam" id="PF13508">
    <property type="entry name" value="Acetyltransf_7"/>
    <property type="match status" value="1"/>
</dbReference>
<dbReference type="KEGG" id="cbei:LF65_03213"/>
<evidence type="ECO:0000259" key="1">
    <source>
        <dbReference type="PROSITE" id="PS51186"/>
    </source>
</evidence>
<dbReference type="GO" id="GO:0016747">
    <property type="term" value="F:acyltransferase activity, transferring groups other than amino-acyl groups"/>
    <property type="evidence" value="ECO:0007669"/>
    <property type="project" value="InterPro"/>
</dbReference>
<gene>
    <name evidence="2" type="ORF">LF65_03213</name>
</gene>
<keyword evidence="2" id="KW-0808">Transferase</keyword>
<name>A0A0B5QSE8_CLOBE</name>
<organism evidence="2 3">
    <name type="scientific">Clostridium beijerinckii</name>
    <name type="common">Clostridium MP</name>
    <dbReference type="NCBI Taxonomy" id="1520"/>
    <lineage>
        <taxon>Bacteria</taxon>
        <taxon>Bacillati</taxon>
        <taxon>Bacillota</taxon>
        <taxon>Clostridia</taxon>
        <taxon>Eubacteriales</taxon>
        <taxon>Clostridiaceae</taxon>
        <taxon>Clostridium</taxon>
    </lineage>
</organism>
<evidence type="ECO:0000313" key="3">
    <source>
        <dbReference type="Proteomes" id="UP000031866"/>
    </source>
</evidence>
<protein>
    <submittedName>
        <fullName evidence="2">Acetyltransferase</fullName>
    </submittedName>
</protein>
<dbReference type="InterPro" id="IPR016181">
    <property type="entry name" value="Acyl_CoA_acyltransferase"/>
</dbReference>
<evidence type="ECO:0000313" key="2">
    <source>
        <dbReference type="EMBL" id="AJG99778.1"/>
    </source>
</evidence>
<proteinExistence type="predicted"/>
<dbReference type="Proteomes" id="UP000031866">
    <property type="component" value="Chromosome"/>
</dbReference>
<dbReference type="RefSeq" id="WP_041897253.1">
    <property type="nucleotide sequence ID" value="NZ_CP010086.2"/>
</dbReference>
<dbReference type="PROSITE" id="PS51186">
    <property type="entry name" value="GNAT"/>
    <property type="match status" value="1"/>
</dbReference>
<dbReference type="Gene3D" id="3.40.630.30">
    <property type="match status" value="1"/>
</dbReference>
<dbReference type="EMBL" id="CP010086">
    <property type="protein sequence ID" value="AJG99778.1"/>
    <property type="molecule type" value="Genomic_DNA"/>
</dbReference>
<reference evidence="3" key="1">
    <citation type="submission" date="2014-12" db="EMBL/GenBank/DDBJ databases">
        <title>Genome sequence of Clostridium beijerinckii strain 59B.</title>
        <authorList>
            <person name="Little G.T."/>
            <person name="Minton N.P."/>
        </authorList>
    </citation>
    <scope>NUCLEOTIDE SEQUENCE [LARGE SCALE GENOMIC DNA]</scope>
    <source>
        <strain evidence="3">59B</strain>
    </source>
</reference>
<feature type="domain" description="N-acetyltransferase" evidence="1">
    <location>
        <begin position="2"/>
        <end position="146"/>
    </location>
</feature>
<dbReference type="InterPro" id="IPR000182">
    <property type="entry name" value="GNAT_dom"/>
</dbReference>
<dbReference type="AlphaFoldDB" id="A0A0B5QSE8"/>
<dbReference type="STRING" id="1520.LF65_03213"/>
<dbReference type="SUPFAM" id="SSF55729">
    <property type="entry name" value="Acyl-CoA N-acyltransferases (Nat)"/>
    <property type="match status" value="1"/>
</dbReference>